<protein>
    <submittedName>
        <fullName evidence="1">Uncharacterized protein</fullName>
    </submittedName>
</protein>
<organism evidence="1 2">
    <name type="scientific">Sphagnum troendelagicum</name>
    <dbReference type="NCBI Taxonomy" id="128251"/>
    <lineage>
        <taxon>Eukaryota</taxon>
        <taxon>Viridiplantae</taxon>
        <taxon>Streptophyta</taxon>
        <taxon>Embryophyta</taxon>
        <taxon>Bryophyta</taxon>
        <taxon>Sphagnophytina</taxon>
        <taxon>Sphagnopsida</taxon>
        <taxon>Sphagnales</taxon>
        <taxon>Sphagnaceae</taxon>
        <taxon>Sphagnum</taxon>
    </lineage>
</organism>
<keyword evidence="2" id="KW-1185">Reference proteome</keyword>
<name>A0ABP0TA37_9BRYO</name>
<proteinExistence type="predicted"/>
<evidence type="ECO:0000313" key="2">
    <source>
        <dbReference type="Proteomes" id="UP001497512"/>
    </source>
</evidence>
<reference evidence="1 2" key="1">
    <citation type="submission" date="2024-02" db="EMBL/GenBank/DDBJ databases">
        <authorList>
            <consortium name="ELIXIR-Norway"/>
            <consortium name="Elixir Norway"/>
        </authorList>
    </citation>
    <scope>NUCLEOTIDE SEQUENCE [LARGE SCALE GENOMIC DNA]</scope>
</reference>
<dbReference type="Proteomes" id="UP001497512">
    <property type="component" value="Chromosome 1"/>
</dbReference>
<gene>
    <name evidence="1" type="ORF">CSSPTR1EN2_LOCUS1045</name>
</gene>
<accession>A0ABP0TA37</accession>
<sequence length="72" mass="8029">MRHLIPSPVLDAQLNPTPCPRLILMGCNACLLGSRLDLDSTHIVSWNYLMNHELSKSQRDLETDPADSCHSS</sequence>
<evidence type="ECO:0000313" key="1">
    <source>
        <dbReference type="EMBL" id="CAK9190748.1"/>
    </source>
</evidence>
<dbReference type="EMBL" id="OZ019893">
    <property type="protein sequence ID" value="CAK9190748.1"/>
    <property type="molecule type" value="Genomic_DNA"/>
</dbReference>